<reference evidence="9 10" key="1">
    <citation type="submission" date="2024-06" db="EMBL/GenBank/DDBJ databases">
        <title>The Natural Products Discovery Center: Release of the First 8490 Sequenced Strains for Exploring Actinobacteria Biosynthetic Diversity.</title>
        <authorList>
            <person name="Kalkreuter E."/>
            <person name="Kautsar S.A."/>
            <person name="Yang D."/>
            <person name="Bader C.D."/>
            <person name="Teijaro C.N."/>
            <person name="Fluegel L."/>
            <person name="Davis C.M."/>
            <person name="Simpson J.R."/>
            <person name="Lauterbach L."/>
            <person name="Steele A.D."/>
            <person name="Gui C."/>
            <person name="Meng S."/>
            <person name="Li G."/>
            <person name="Viehrig K."/>
            <person name="Ye F."/>
            <person name="Su P."/>
            <person name="Kiefer A.F."/>
            <person name="Nichols A."/>
            <person name="Cepeda A.J."/>
            <person name="Yan W."/>
            <person name="Fan B."/>
            <person name="Jiang Y."/>
            <person name="Adhikari A."/>
            <person name="Zheng C.-J."/>
            <person name="Schuster L."/>
            <person name="Cowan T.M."/>
            <person name="Smanski M.J."/>
            <person name="Chevrette M.G."/>
            <person name="De Carvalho L.P.S."/>
            <person name="Shen B."/>
        </authorList>
    </citation>
    <scope>NUCLEOTIDE SEQUENCE [LARGE SCALE GENOMIC DNA]</scope>
    <source>
        <strain evidence="9 10">NPDC019708</strain>
    </source>
</reference>
<feature type="transmembrane region" description="Helical" evidence="7">
    <location>
        <begin position="270"/>
        <end position="291"/>
    </location>
</feature>
<feature type="transmembrane region" description="Helical" evidence="7">
    <location>
        <begin position="475"/>
        <end position="492"/>
    </location>
</feature>
<feature type="transmembrane region" description="Helical" evidence="7">
    <location>
        <begin position="108"/>
        <end position="131"/>
    </location>
</feature>
<dbReference type="InterPro" id="IPR005829">
    <property type="entry name" value="Sugar_transporter_CS"/>
</dbReference>
<comment type="caution">
    <text evidence="9">The sequence shown here is derived from an EMBL/GenBank/DDBJ whole genome shotgun (WGS) entry which is preliminary data.</text>
</comment>
<keyword evidence="5 7" id="KW-1133">Transmembrane helix</keyword>
<feature type="transmembrane region" description="Helical" evidence="7">
    <location>
        <begin position="205"/>
        <end position="226"/>
    </location>
</feature>
<evidence type="ECO:0000313" key="10">
    <source>
        <dbReference type="Proteomes" id="UP001550628"/>
    </source>
</evidence>
<evidence type="ECO:0000256" key="6">
    <source>
        <dbReference type="ARBA" id="ARBA00023136"/>
    </source>
</evidence>
<dbReference type="Pfam" id="PF07690">
    <property type="entry name" value="MFS_1"/>
    <property type="match status" value="1"/>
</dbReference>
<dbReference type="Gene3D" id="1.20.1720.10">
    <property type="entry name" value="Multidrug resistance protein D"/>
    <property type="match status" value="1"/>
</dbReference>
<keyword evidence="4 7" id="KW-0812">Transmembrane</keyword>
<feature type="transmembrane region" description="Helical" evidence="7">
    <location>
        <begin position="232"/>
        <end position="249"/>
    </location>
</feature>
<accession>A0ABV2WRN1</accession>
<comment type="subcellular location">
    <subcellularLocation>
        <location evidence="1">Cell membrane</location>
        <topology evidence="1">Multi-pass membrane protein</topology>
    </subcellularLocation>
</comment>
<dbReference type="PANTHER" id="PTHR42718">
    <property type="entry name" value="MAJOR FACILITATOR SUPERFAMILY MULTIDRUG TRANSPORTER MFSC"/>
    <property type="match status" value="1"/>
</dbReference>
<keyword evidence="6 7" id="KW-0472">Membrane</keyword>
<dbReference type="PRINTS" id="PR01036">
    <property type="entry name" value="TCRTETB"/>
</dbReference>
<dbReference type="EMBL" id="JBEYBF010000010">
    <property type="protein sequence ID" value="MEU1953525.1"/>
    <property type="molecule type" value="Genomic_DNA"/>
</dbReference>
<feature type="transmembrane region" description="Helical" evidence="7">
    <location>
        <begin position="143"/>
        <end position="163"/>
    </location>
</feature>
<feature type="transmembrane region" description="Helical" evidence="7">
    <location>
        <begin position="311"/>
        <end position="329"/>
    </location>
</feature>
<proteinExistence type="predicted"/>
<dbReference type="RefSeq" id="WP_356958051.1">
    <property type="nucleotide sequence ID" value="NZ_JBEYBD010000011.1"/>
</dbReference>
<evidence type="ECO:0000256" key="4">
    <source>
        <dbReference type="ARBA" id="ARBA00022692"/>
    </source>
</evidence>
<protein>
    <submittedName>
        <fullName evidence="9">MFS transporter</fullName>
    </submittedName>
</protein>
<dbReference type="InterPro" id="IPR011701">
    <property type="entry name" value="MFS"/>
</dbReference>
<feature type="domain" description="Major facilitator superfamily (MFS) profile" evidence="8">
    <location>
        <begin position="17"/>
        <end position="496"/>
    </location>
</feature>
<sequence length="502" mass="51313">MTEIGTAERAGPREWSALAVLVLVAVLISIDGTVLYMAVPALSAEIDPSATQLLWIGDIYAFVLAGLLITMGNLSDRVGRKRLLLIGAAAFCLASVLAAFAPNAEMLIIGRALLGAAGATLMPSTLSIIRAMFSNAKQRTKAVALWAAGATAGSALGPLVGGVLLTNFWWGSVFLVNVPIMVSVLIAGLFLIPESYSDTTHPIDLISAALSILSIIAMAYAIKHFVGNGLDWSVLATGIVGLLAGWIFVRRQLLLPGPLLDLSLFRMPSFAGAVVTKALSIFAVLGMLFFFSQYLQLIREYGPLLAGIAELPSSVGSAVAIAGIGFMAARLGGGRSISVGLAAAAIGLAGLGITVTQHSYLGIGIFLAVFGLGVGISMPLSTDVVVSSVPAERAGAASAIAQTTYELGGALGIAILGSFNLAVYRASLDLPDGTGSRDVAAANDSLAVILATAEDTAVVVQAKAAFTTAVQTTSLLAALILAIAAAIAWRVIPSPSLARAGE</sequence>
<dbReference type="PANTHER" id="PTHR42718:SF47">
    <property type="entry name" value="METHYL VIOLOGEN RESISTANCE PROTEIN SMVA"/>
    <property type="match status" value="1"/>
</dbReference>
<dbReference type="Gene3D" id="1.20.1250.20">
    <property type="entry name" value="MFS general substrate transporter like domains"/>
    <property type="match status" value="1"/>
</dbReference>
<evidence type="ECO:0000256" key="7">
    <source>
        <dbReference type="SAM" id="Phobius"/>
    </source>
</evidence>
<name>A0ABV2WRN1_9NOCA</name>
<feature type="transmembrane region" description="Helical" evidence="7">
    <location>
        <begin position="83"/>
        <end position="102"/>
    </location>
</feature>
<evidence type="ECO:0000256" key="2">
    <source>
        <dbReference type="ARBA" id="ARBA00022448"/>
    </source>
</evidence>
<dbReference type="PROSITE" id="PS50850">
    <property type="entry name" value="MFS"/>
    <property type="match status" value="1"/>
</dbReference>
<feature type="transmembrane region" description="Helical" evidence="7">
    <location>
        <begin position="407"/>
        <end position="427"/>
    </location>
</feature>
<keyword evidence="3" id="KW-1003">Cell membrane</keyword>
<dbReference type="InterPro" id="IPR036259">
    <property type="entry name" value="MFS_trans_sf"/>
</dbReference>
<feature type="transmembrane region" description="Helical" evidence="7">
    <location>
        <begin position="336"/>
        <end position="355"/>
    </location>
</feature>
<feature type="transmembrane region" description="Helical" evidence="7">
    <location>
        <begin position="169"/>
        <end position="193"/>
    </location>
</feature>
<keyword evidence="10" id="KW-1185">Reference proteome</keyword>
<feature type="transmembrane region" description="Helical" evidence="7">
    <location>
        <begin position="51"/>
        <end position="71"/>
    </location>
</feature>
<evidence type="ECO:0000256" key="3">
    <source>
        <dbReference type="ARBA" id="ARBA00022475"/>
    </source>
</evidence>
<feature type="transmembrane region" description="Helical" evidence="7">
    <location>
        <begin position="361"/>
        <end position="386"/>
    </location>
</feature>
<evidence type="ECO:0000256" key="5">
    <source>
        <dbReference type="ARBA" id="ARBA00022989"/>
    </source>
</evidence>
<dbReference type="CDD" id="cd17321">
    <property type="entry name" value="MFS_MMR_MDR_like"/>
    <property type="match status" value="1"/>
</dbReference>
<keyword evidence="2" id="KW-0813">Transport</keyword>
<gene>
    <name evidence="9" type="ORF">ABZ510_16865</name>
</gene>
<dbReference type="PROSITE" id="PS00216">
    <property type="entry name" value="SUGAR_TRANSPORT_1"/>
    <property type="match status" value="1"/>
</dbReference>
<organism evidence="9 10">
    <name type="scientific">Nocardia rhamnosiphila</name>
    <dbReference type="NCBI Taxonomy" id="426716"/>
    <lineage>
        <taxon>Bacteria</taxon>
        <taxon>Bacillati</taxon>
        <taxon>Actinomycetota</taxon>
        <taxon>Actinomycetes</taxon>
        <taxon>Mycobacteriales</taxon>
        <taxon>Nocardiaceae</taxon>
        <taxon>Nocardia</taxon>
    </lineage>
</organism>
<evidence type="ECO:0000313" key="9">
    <source>
        <dbReference type="EMBL" id="MEU1953525.1"/>
    </source>
</evidence>
<evidence type="ECO:0000259" key="8">
    <source>
        <dbReference type="PROSITE" id="PS50850"/>
    </source>
</evidence>
<dbReference type="Proteomes" id="UP001550628">
    <property type="component" value="Unassembled WGS sequence"/>
</dbReference>
<dbReference type="InterPro" id="IPR020846">
    <property type="entry name" value="MFS_dom"/>
</dbReference>
<feature type="transmembrane region" description="Helical" evidence="7">
    <location>
        <begin position="18"/>
        <end position="39"/>
    </location>
</feature>
<dbReference type="SUPFAM" id="SSF103473">
    <property type="entry name" value="MFS general substrate transporter"/>
    <property type="match status" value="1"/>
</dbReference>
<evidence type="ECO:0000256" key="1">
    <source>
        <dbReference type="ARBA" id="ARBA00004651"/>
    </source>
</evidence>